<evidence type="ECO:0000256" key="7">
    <source>
        <dbReference type="ARBA" id="ARBA00049117"/>
    </source>
</evidence>
<evidence type="ECO:0007829" key="12">
    <source>
        <dbReference type="PeptideAtlas" id="E9PHZ9"/>
    </source>
</evidence>
<dbReference type="FunFam" id="3.40.50.300:FF:000204">
    <property type="entry name" value="Translation elongation factor Tu"/>
    <property type="match status" value="1"/>
</dbReference>
<proteinExistence type="evidence at protein level"/>
<dbReference type="VEuPathDB" id="HostDB:ENSG00000112339"/>
<evidence type="ECO:0000256" key="1">
    <source>
        <dbReference type="ARBA" id="ARBA00004496"/>
    </source>
</evidence>
<evidence type="ECO:0007829" key="15">
    <source>
        <dbReference type="PubMed" id="23186163"/>
    </source>
</evidence>
<evidence type="ECO:0000256" key="5">
    <source>
        <dbReference type="ARBA" id="ARBA00022917"/>
    </source>
</evidence>
<dbReference type="GeneTree" id="ENSGT00940000156274"/>
<reference evidence="14" key="4">
    <citation type="journal article" date="2011" name="BMC Syst. Biol.">
        <title>Initial characterization of the human central proteome.</title>
        <authorList>
            <person name="Burkard T.R."/>
            <person name="Planyavsky M."/>
            <person name="Kaupe I."/>
            <person name="Breitwieser F.P."/>
            <person name="Burckstummer T."/>
            <person name="Bennett K.L."/>
            <person name="Superti-Furga G."/>
            <person name="Colinge J."/>
        </authorList>
    </citation>
    <scope>IDENTIFICATION BY MASS SPECTROMETRY [LARGE SCALE ANALYSIS]</scope>
</reference>
<sequence length="243" mass="26143">MTVSGKKQTMGFEVPGVSSEENGHSFHTPQKGPPIEDAIASSDVLETASKSANPPHTIQASEEQSSTPAPVKKSGKLRQQIDVKAELEKRQGGKQLLNLVVIGHVDAGKSTLMGHMLYLLGNINKRTMHKYEQESKKAGKASFAYAWVLDETGEERERGVTMDVGMTKFETTTKVITLMDAPGHKDFIPNMITGAAQADVAVLVVDASRGEFEAGFETGGQTREHGLLVRSLGVTQLAVAVNK</sequence>
<dbReference type="MassIVE" id="E9PHZ9"/>
<dbReference type="UCSC" id="uc063rpc.1">
    <property type="organism name" value="human"/>
</dbReference>
<evidence type="ECO:0007829" key="14">
    <source>
        <dbReference type="PubMed" id="21269460"/>
    </source>
</evidence>
<feature type="compositionally biased region" description="Polar residues" evidence="8">
    <location>
        <begin position="48"/>
        <end position="68"/>
    </location>
</feature>
<dbReference type="ProteomicsDB" id="20643"/>
<dbReference type="Gene3D" id="3.40.50.300">
    <property type="entry name" value="P-loop containing nucleotide triphosphate hydrolases"/>
    <property type="match status" value="1"/>
</dbReference>
<keyword evidence="12 13" id="KW-1267">Proteomics identification</keyword>
<keyword evidence="4" id="KW-0378">Hydrolase</keyword>
<dbReference type="Ensembl" id="ENST00000529641.5">
    <property type="protein sequence ID" value="ENSP00000436620.1"/>
    <property type="gene ID" value="ENSG00000112339.15"/>
</dbReference>
<dbReference type="HOGENOM" id="CLU_1144830_0_0_1"/>
<dbReference type="SMR" id="E9PHZ9"/>
<organism evidence="10 11">
    <name type="scientific">Homo sapiens</name>
    <name type="common">Human</name>
    <dbReference type="NCBI Taxonomy" id="9606"/>
    <lineage>
        <taxon>Eukaryota</taxon>
        <taxon>Metazoa</taxon>
        <taxon>Chordata</taxon>
        <taxon>Craniata</taxon>
        <taxon>Vertebrata</taxon>
        <taxon>Euteleostomi</taxon>
        <taxon>Mammalia</taxon>
        <taxon>Eutheria</taxon>
        <taxon>Euarchontoglires</taxon>
        <taxon>Primates</taxon>
        <taxon>Haplorrhini</taxon>
        <taxon>Catarrhini</taxon>
        <taxon>Hominidae</taxon>
        <taxon>Homo</taxon>
    </lineage>
</organism>
<evidence type="ECO:0000256" key="4">
    <source>
        <dbReference type="ARBA" id="ARBA00022801"/>
    </source>
</evidence>
<keyword evidence="6" id="KW-0342">GTP-binding</keyword>
<dbReference type="EMBL" id="AL353596">
    <property type="status" value="NOT_ANNOTATED_CDS"/>
    <property type="molecule type" value="Genomic_DNA"/>
</dbReference>
<dbReference type="InterPro" id="IPR000795">
    <property type="entry name" value="T_Tr_GTP-bd_dom"/>
</dbReference>
<dbReference type="PRINTS" id="PR00315">
    <property type="entry name" value="ELONGATNFCT"/>
</dbReference>
<reference evidence="10" key="7">
    <citation type="submission" date="2025-09" db="UniProtKB">
        <authorList>
            <consortium name="Ensembl"/>
        </authorList>
    </citation>
    <scope>IDENTIFICATION</scope>
</reference>
<reference evidence="10 11" key="3">
    <citation type="journal article" date="2004" name="Nature">
        <title>Finishing the euchromatic sequence of the human genome.</title>
        <authorList>
            <consortium name="International Human Genome Sequencing Consortium"/>
        </authorList>
    </citation>
    <scope>NUCLEOTIDE SEQUENCE [LARGE SCALE GENOMIC DNA]</scope>
</reference>
<reference evidence="15" key="5">
    <citation type="journal article" date="2013" name="J. Proteome Res.">
        <title>Toward a comprehensive characterization of a human cancer cell phosphoproteome.</title>
        <authorList>
            <person name="Zhou H."/>
            <person name="Di Palma S."/>
            <person name="Preisinger C."/>
            <person name="Peng M."/>
            <person name="Polat A.N."/>
            <person name="Heck A.J."/>
            <person name="Mohammed S."/>
        </authorList>
    </citation>
    <scope>IDENTIFICATION BY MASS SPECTROMETRY [LARGE SCALE ANALYSIS]</scope>
</reference>
<dbReference type="EMBL" id="AL445190">
    <property type="status" value="NOT_ANNOTATED_CDS"/>
    <property type="molecule type" value="Genomic_DNA"/>
</dbReference>
<dbReference type="Bgee" id="ENSG00000112339">
    <property type="expression patterns" value="Expressed in calcaneal tendon and 204 other cell types or tissues"/>
</dbReference>
<comment type="subcellular location">
    <subcellularLocation>
        <location evidence="1">Cytoplasm</location>
    </subcellularLocation>
</comment>
<keyword evidence="5" id="KW-0648">Protein biosynthesis</keyword>
<reference evidence="10" key="6">
    <citation type="submission" date="2025-08" db="UniProtKB">
        <authorList>
            <consortium name="Ensembl"/>
        </authorList>
    </citation>
    <scope>IDENTIFICATION</scope>
</reference>
<reference evidence="10 11" key="2">
    <citation type="journal article" date="2003" name="Nature">
        <title>The DNA sequence and analysis of human chromosome 6.</title>
        <authorList>
            <person name="Mungall A.J."/>
            <person name="Palmer S.A."/>
            <person name="Sims S.K."/>
            <person name="Edwards C.A."/>
            <person name="Ashurst J.L."/>
            <person name="Wilming L."/>
            <person name="Jones M.C."/>
            <person name="Horton R."/>
            <person name="Hunt S.E."/>
            <person name="Scott C.E."/>
            <person name="Gilbert J.G."/>
            <person name="Clamp M.E."/>
            <person name="Bethel G."/>
            <person name="Milne S."/>
            <person name="Ainscough R."/>
            <person name="Almeida J.P."/>
            <person name="Ambrose K.D."/>
            <person name="Andrews T.D."/>
            <person name="Ashwell R.I."/>
            <person name="Babbage A.K."/>
            <person name="Bagguley C.L."/>
            <person name="Bailey J."/>
            <person name="Banerjee R."/>
            <person name="Barker D.J."/>
            <person name="Barlow K.F."/>
            <person name="Bates K."/>
            <person name="Beare D.M."/>
            <person name="Beasley H."/>
            <person name="Beasley O."/>
            <person name="Bird C.P."/>
            <person name="Blakey S."/>
            <person name="Bray-Allen S."/>
            <person name="Brook J."/>
            <person name="Brown A.J."/>
            <person name="Brown J.Y."/>
            <person name="Burford D.C."/>
            <person name="Burrill W."/>
            <person name="Burton J."/>
            <person name="Carder C."/>
            <person name="Carter N.P."/>
            <person name="Chapman J.C."/>
            <person name="Clark S.Y."/>
            <person name="Clark G."/>
            <person name="Clee C.M."/>
            <person name="Clegg S."/>
            <person name="Cobley V."/>
            <person name="Collier R.E."/>
            <person name="Collins J.E."/>
            <person name="Colman L.K."/>
            <person name="Corby N.R."/>
            <person name="Coville G.J."/>
            <person name="Culley K.M."/>
            <person name="Dhami P."/>
            <person name="Davies J."/>
            <person name="Dunn M."/>
            <person name="Earthrowl M.E."/>
            <person name="Ellington A.E."/>
            <person name="Evans K.A."/>
            <person name="Faulkner L."/>
            <person name="Francis M.D."/>
            <person name="Frankish A."/>
            <person name="Frankland J."/>
            <person name="French L."/>
            <person name="Garner P."/>
            <person name="Garnett J."/>
            <person name="Ghori M.J."/>
            <person name="Gilby L.M."/>
            <person name="Gillson C.J."/>
            <person name="Glithero R.J."/>
            <person name="Grafham D.V."/>
            <person name="Grant M."/>
            <person name="Gribble S."/>
            <person name="Griffiths C."/>
            <person name="Griffiths M."/>
            <person name="Hall R."/>
            <person name="Halls K.S."/>
            <person name="Hammond S."/>
            <person name="Harley J.L."/>
            <person name="Hart E.A."/>
            <person name="Heath P.D."/>
            <person name="Heathcott R."/>
            <person name="Holmes S.J."/>
            <person name="Howden P.J."/>
            <person name="Howe K.L."/>
            <person name="Howell G.R."/>
            <person name="Huckle E."/>
            <person name="Humphray S.J."/>
            <person name="Humphries M.D."/>
            <person name="Hunt A.R."/>
            <person name="Johnson C.M."/>
            <person name="Joy A.A."/>
            <person name="Kay M."/>
            <person name="Keenan S.J."/>
            <person name="Kimberley A.M."/>
            <person name="King A."/>
            <person name="Laird G.K."/>
            <person name="Langford C."/>
            <person name="Lawlor S."/>
            <person name="Leongamornlert D.A."/>
            <person name="Leversha M."/>
            <person name="Lloyd C.R."/>
            <person name="Lloyd D.M."/>
            <person name="Loveland J.E."/>
            <person name="Lovell J."/>
            <person name="Martin S."/>
            <person name="Mashreghi-Mohammadi M."/>
            <person name="Maslen G.L."/>
            <person name="Matthews L."/>
            <person name="McCann O.T."/>
            <person name="McLaren S.J."/>
            <person name="McLay K."/>
            <person name="McMurray A."/>
            <person name="Moore M.J."/>
            <person name="Mullikin J.C."/>
            <person name="Niblett D."/>
            <person name="Nickerson T."/>
            <person name="Novik K.L."/>
            <person name="Oliver K."/>
            <person name="Overton-Larty E.K."/>
            <person name="Parker A."/>
            <person name="Patel R."/>
            <person name="Pearce A.V."/>
            <person name="Peck A.I."/>
            <person name="Phillimore B."/>
            <person name="Phillips S."/>
            <person name="Plumb R.W."/>
            <person name="Porter K.M."/>
            <person name="Ramsey Y."/>
            <person name="Ranby S.A."/>
            <person name="Rice C.M."/>
            <person name="Ross M.T."/>
            <person name="Searle S.M."/>
            <person name="Sehra H.K."/>
            <person name="Sheridan E."/>
            <person name="Skuce C.D."/>
            <person name="Smith S."/>
            <person name="Smith M."/>
            <person name="Spraggon L."/>
            <person name="Squares S.L."/>
            <person name="Steward C.A."/>
            <person name="Sycamore N."/>
            <person name="Tamlyn-Hall G."/>
            <person name="Tester J."/>
            <person name="Theaker A.J."/>
            <person name="Thomas D.W."/>
            <person name="Thorpe A."/>
            <person name="Tracey A."/>
            <person name="Tromans A."/>
            <person name="Tubby B."/>
            <person name="Wall M."/>
            <person name="Wallis J.M."/>
            <person name="West A.P."/>
            <person name="White S.S."/>
            <person name="Whitehead S.L."/>
            <person name="Whittaker H."/>
            <person name="Wild A."/>
            <person name="Willey D.J."/>
            <person name="Wilmer T.E."/>
            <person name="Wood J.M."/>
            <person name="Wray P.W."/>
            <person name="Wyatt J.C."/>
            <person name="Young L."/>
            <person name="Younger R.M."/>
            <person name="Bentley D.R."/>
            <person name="Coulson A."/>
            <person name="Durbin R."/>
            <person name="Hubbard T."/>
            <person name="Sulston J.E."/>
            <person name="Dunham I."/>
            <person name="Rogers J."/>
            <person name="Beck S."/>
        </authorList>
    </citation>
    <scope>NUCLEOTIDE SEQUENCE [LARGE SCALE GENOMIC DNA]</scope>
</reference>
<evidence type="ECO:0000256" key="3">
    <source>
        <dbReference type="ARBA" id="ARBA00022741"/>
    </source>
</evidence>
<dbReference type="Pfam" id="PF00009">
    <property type="entry name" value="GTP_EFTU"/>
    <property type="match status" value="1"/>
</dbReference>
<evidence type="ECO:0000256" key="8">
    <source>
        <dbReference type="SAM" id="MobiDB-lite"/>
    </source>
</evidence>
<evidence type="ECO:0000256" key="6">
    <source>
        <dbReference type="ARBA" id="ARBA00023134"/>
    </source>
</evidence>
<feature type="non-terminal residue" evidence="10">
    <location>
        <position position="243"/>
    </location>
</feature>
<evidence type="ECO:0000256" key="2">
    <source>
        <dbReference type="ARBA" id="ARBA00022490"/>
    </source>
</evidence>
<dbReference type="HGNC" id="HGNC:4834">
    <property type="gene designation" value="HBS1L"/>
</dbReference>
<feature type="region of interest" description="Disordered" evidence="8">
    <location>
        <begin position="1"/>
        <end position="77"/>
    </location>
</feature>
<dbReference type="AlphaFoldDB" id="E9PHZ9"/>
<evidence type="ECO:0007829" key="13">
    <source>
        <dbReference type="ProteomicsDB" id="E9PHZ9"/>
    </source>
</evidence>
<dbReference type="SUPFAM" id="SSF52540">
    <property type="entry name" value="P-loop containing nucleoside triphosphate hydrolases"/>
    <property type="match status" value="1"/>
</dbReference>
<accession>E9PHZ9</accession>
<dbReference type="GO" id="GO:0003924">
    <property type="term" value="F:GTPase activity"/>
    <property type="evidence" value="ECO:0007669"/>
    <property type="project" value="InterPro"/>
</dbReference>
<dbReference type="Ensembl" id="ENST00000529641.5">
    <property type="protein sequence ID" value="ENSP00000436620.1"/>
    <property type="gene ID" value="ENSG00000112339.16"/>
</dbReference>
<keyword evidence="11" id="KW-1185">Reference proteome</keyword>
<dbReference type="GO" id="GO:0005525">
    <property type="term" value="F:GTP binding"/>
    <property type="evidence" value="ECO:0007669"/>
    <property type="project" value="UniProtKB-KW"/>
</dbReference>
<dbReference type="GO" id="GO:0006412">
    <property type="term" value="P:translation"/>
    <property type="evidence" value="ECO:0007669"/>
    <property type="project" value="UniProtKB-KW"/>
</dbReference>
<dbReference type="Antibodypedia" id="32972">
    <property type="antibodies" value="391 antibodies from 26 providers"/>
</dbReference>
<dbReference type="OrthoDB" id="342024at2759"/>
<comment type="catalytic activity">
    <reaction evidence="7">
        <text>GTP + H2O = GDP + phosphate + H(+)</text>
        <dbReference type="Rhea" id="RHEA:19669"/>
        <dbReference type="ChEBI" id="CHEBI:15377"/>
        <dbReference type="ChEBI" id="CHEBI:15378"/>
        <dbReference type="ChEBI" id="CHEBI:37565"/>
        <dbReference type="ChEBI" id="CHEBI:43474"/>
        <dbReference type="ChEBI" id="CHEBI:58189"/>
    </reaction>
    <physiologicalReaction direction="left-to-right" evidence="7">
        <dbReference type="Rhea" id="RHEA:19670"/>
    </physiologicalReaction>
</comment>
<reference evidence="10 11" key="1">
    <citation type="journal article" date="2001" name="Nature">
        <title>Initial sequencing and analysis of the human genome.</title>
        <authorList>
            <consortium name="International Human Genome Sequencing Consortium"/>
            <person name="Lander E.S."/>
            <person name="Linton L.M."/>
            <person name="Birren B."/>
            <person name="Nusbaum C."/>
            <person name="Zody M.C."/>
            <person name="Baldwin J."/>
            <person name="Devon K."/>
            <person name="Dewar K."/>
            <person name="Doyle M."/>
            <person name="FitzHugh W."/>
            <person name="Funke R."/>
            <person name="Gage D."/>
            <person name="Harris K."/>
            <person name="Heaford A."/>
            <person name="Howland J."/>
            <person name="Kann L."/>
            <person name="Lehoczky J."/>
            <person name="LeVine R."/>
            <person name="McEwan P."/>
            <person name="McKernan K."/>
            <person name="Meldrim J."/>
            <person name="Mesirov J.P."/>
            <person name="Miranda C."/>
            <person name="Morris W."/>
            <person name="Naylor J."/>
            <person name="Raymond C."/>
            <person name="Rosetti M."/>
            <person name="Santos R."/>
            <person name="Sheridan A."/>
            <person name="Sougnez C."/>
            <person name="Stange-Thomann N."/>
            <person name="Stojanovic N."/>
            <person name="Subramanian A."/>
            <person name="Wyman D."/>
            <person name="Rogers J."/>
            <person name="Sulston J."/>
            <person name="Ainscough R."/>
            <person name="Beck S."/>
            <person name="Bentley D."/>
            <person name="Burton J."/>
            <person name="Clee C."/>
            <person name="Carter N."/>
            <person name="Coulson A."/>
            <person name="Deadman R."/>
            <person name="Deloukas P."/>
            <person name="Dunham A."/>
            <person name="Dunham I."/>
            <person name="Durbin R."/>
            <person name="French L."/>
            <person name="Grafham D."/>
            <person name="Gregory S."/>
            <person name="Hubbard T."/>
            <person name="Humphray S."/>
            <person name="Hunt A."/>
            <person name="Jones M."/>
            <person name="Lloyd C."/>
            <person name="McMurray A."/>
            <person name="Matthews L."/>
            <person name="Mercer S."/>
            <person name="Milne S."/>
            <person name="Mullikin J.C."/>
            <person name="Mungall A."/>
            <person name="Plumb R."/>
            <person name="Ross M."/>
            <person name="Shownkeen R."/>
            <person name="Sims S."/>
            <person name="Waterston R.H."/>
            <person name="Wilson R.K."/>
            <person name="Hillier L.W."/>
            <person name="McPherson J.D."/>
            <person name="Marra M.A."/>
            <person name="Mardis E.R."/>
            <person name="Fulton L.A."/>
            <person name="Chinwalla A.T."/>
            <person name="Pepin K.H."/>
            <person name="Gish W.R."/>
            <person name="Chissoe S.L."/>
            <person name="Wendl M.C."/>
            <person name="Delehaunty K.D."/>
            <person name="Miner T.L."/>
            <person name="Delehaunty A."/>
            <person name="Kramer J.B."/>
            <person name="Cook L.L."/>
            <person name="Fulton R.S."/>
            <person name="Johnson D.L."/>
            <person name="Minx P.J."/>
            <person name="Clifton S.W."/>
            <person name="Hawkins T."/>
            <person name="Branscomb E."/>
            <person name="Predki P."/>
            <person name="Richardson P."/>
            <person name="Wenning S."/>
            <person name="Slezak T."/>
            <person name="Doggett N."/>
            <person name="Cheng J.F."/>
            <person name="Olsen A."/>
            <person name="Lucas S."/>
            <person name="Elkin C."/>
            <person name="Uberbacher E."/>
            <person name="Frazier M."/>
            <person name="Gibbs R.A."/>
            <person name="Muzny D.M."/>
            <person name="Scherer S.E."/>
            <person name="Bouck J.B."/>
            <person name="Sodergren E.J."/>
            <person name="Worley K.C."/>
            <person name="Rives C.M."/>
            <person name="Gorrell J.H."/>
            <person name="Metzker M.L."/>
            <person name="Naylor S.L."/>
            <person name="Kucherlapati R.S."/>
            <person name="Nelson D.L."/>
            <person name="Weinstock G.M."/>
            <person name="Sakaki Y."/>
            <person name="Fujiyama A."/>
            <person name="Hattori M."/>
            <person name="Yada T."/>
            <person name="Toyoda A."/>
            <person name="Itoh T."/>
            <person name="Kawagoe C."/>
            <person name="Watanabe H."/>
            <person name="Totoki Y."/>
            <person name="Taylor T."/>
            <person name="Weissenbach J."/>
            <person name="Heilig R."/>
            <person name="Saurin W."/>
            <person name="Artiguenave F."/>
            <person name="Brottier P."/>
            <person name="Bruls T."/>
            <person name="Pelletier E."/>
            <person name="Robert C."/>
            <person name="Wincker P."/>
            <person name="Smith D.R."/>
            <person name="Doucette-Stamm L."/>
            <person name="Rubenfield M."/>
            <person name="Weinstock K."/>
            <person name="Lee H.M."/>
            <person name="Dubois J."/>
            <person name="Rosenthal A."/>
            <person name="Platzer M."/>
            <person name="Nyakatura G."/>
            <person name="Taudien S."/>
            <person name="Rump A."/>
            <person name="Yang H."/>
            <person name="Yu J."/>
            <person name="Wang J."/>
            <person name="Huang G."/>
            <person name="Gu J."/>
            <person name="Hood L."/>
            <person name="Rowen L."/>
            <person name="Madan A."/>
            <person name="Qin S."/>
            <person name="Davis R.W."/>
            <person name="Federspiel N.A."/>
            <person name="Abola A.P."/>
            <person name="Proctor M.J."/>
            <person name="Myers R.M."/>
            <person name="Schmutz J."/>
            <person name="Dickson M."/>
            <person name="Grimwood J."/>
            <person name="Cox D.R."/>
            <person name="Olson M.V."/>
            <person name="Kaul R."/>
            <person name="Raymond C."/>
            <person name="Shimizu N."/>
            <person name="Kawasaki K."/>
            <person name="Minoshima S."/>
            <person name="Evans G.A."/>
            <person name="Athanasiou M."/>
            <person name="Schultz R."/>
            <person name="Roe B.A."/>
            <person name="Chen F."/>
            <person name="Pan H."/>
            <person name="Ramser J."/>
            <person name="Lehrach H."/>
            <person name="Reinhardt R."/>
            <person name="McCombie W.R."/>
            <person name="de la Bastide M."/>
            <person name="Dedhia N."/>
            <person name="Blocker H."/>
            <person name="Hornischer K."/>
            <person name="Nordsiek G."/>
            <person name="Agarwala R."/>
            <person name="Aravind L."/>
            <person name="Bailey J.A."/>
            <person name="Bateman A."/>
            <person name="Batzoglou S."/>
            <person name="Birney E."/>
            <person name="Bork P."/>
            <person name="Brown D.G."/>
            <person name="Burge C.B."/>
            <person name="Cerutti L."/>
            <person name="Chen H.C."/>
            <person name="Church D."/>
            <person name="Clamp M."/>
            <person name="Copley R.R."/>
            <person name="Doerks T."/>
            <person name="Eddy S.R."/>
            <person name="Eichler E.E."/>
            <person name="Furey T.S."/>
            <person name="Galagan J."/>
            <person name="Gilbert J.G."/>
            <person name="Harmon C."/>
            <person name="Hayashizaki Y."/>
            <person name="Haussler D."/>
            <person name="Hermjakob H."/>
            <person name="Hokamp K."/>
            <person name="Jang W."/>
            <person name="Johnson L.S."/>
            <person name="Jones T.A."/>
            <person name="Kasif S."/>
            <person name="Kaspryzk A."/>
            <person name="Kennedy S."/>
            <person name="Kent W.J."/>
            <person name="Kitts P."/>
            <person name="Koonin E.V."/>
            <person name="Korf I."/>
            <person name="Kulp D."/>
            <person name="Lancet D."/>
            <person name="Lowe T.M."/>
            <person name="McLysaght A."/>
            <person name="Mikkelsen T."/>
            <person name="Moran J.V."/>
            <person name="Mulder N."/>
            <person name="Pollara V.J."/>
            <person name="Ponting C.P."/>
            <person name="Schuler G."/>
            <person name="Schultz J."/>
            <person name="Slater G."/>
            <person name="Smit A.F."/>
            <person name="Stupka E."/>
            <person name="Szustakowski J."/>
            <person name="Thierry-Mieg D."/>
            <person name="Thierry-Mieg J."/>
            <person name="Wagner L."/>
            <person name="Wallis J."/>
            <person name="Wheeler R."/>
            <person name="Williams A."/>
            <person name="Wolf Y.I."/>
            <person name="Wolfe K.H."/>
            <person name="Yang S.P."/>
            <person name="Yeh R.F."/>
            <person name="Collins F."/>
            <person name="Guyer M.S."/>
            <person name="Peterson J."/>
            <person name="Felsenfeld A."/>
            <person name="Wetterstrand K.A."/>
            <person name="Patrinos A."/>
            <person name="Morgan M.J."/>
            <person name="de Jong P."/>
            <person name="Catanese J.J."/>
            <person name="Osoegawa K."/>
            <person name="Shizuya H."/>
            <person name="Choi S."/>
            <person name="Chen Y.J."/>
        </authorList>
    </citation>
    <scope>NUCLEOTIDE SEQUENCE [LARGE SCALE GENOMIC DNA]</scope>
</reference>
<keyword evidence="2" id="KW-0963">Cytoplasm</keyword>
<dbReference type="InterPro" id="IPR050100">
    <property type="entry name" value="TRAFAC_GTPase_members"/>
</dbReference>
<dbReference type="OpenTargets" id="ENSG00000112339"/>
<evidence type="ECO:0000313" key="10">
    <source>
        <dbReference type="Ensembl" id="ENSP00000436620.1"/>
    </source>
</evidence>
<gene>
    <name evidence="10" type="primary">HBS1L</name>
</gene>
<protein>
    <submittedName>
        <fullName evidence="10">HBS1 like translational GTPase</fullName>
    </submittedName>
</protein>
<dbReference type="Proteomes" id="UP000005640">
    <property type="component" value="Chromosome 6"/>
</dbReference>
<name>E9PHZ9_HUMAN</name>
<dbReference type="InterPro" id="IPR027417">
    <property type="entry name" value="P-loop_NTPase"/>
</dbReference>
<dbReference type="ExpressionAtlas" id="E9PHZ9">
    <property type="expression patterns" value="baseline and differential"/>
</dbReference>
<dbReference type="GO" id="GO:0005737">
    <property type="term" value="C:cytoplasm"/>
    <property type="evidence" value="ECO:0007669"/>
    <property type="project" value="UniProtKB-SubCell"/>
</dbReference>
<evidence type="ECO:0000259" key="9">
    <source>
        <dbReference type="PROSITE" id="PS51722"/>
    </source>
</evidence>
<keyword evidence="3" id="KW-0547">Nucleotide-binding</keyword>
<evidence type="ECO:0000313" key="11">
    <source>
        <dbReference type="Proteomes" id="UP000005640"/>
    </source>
</evidence>
<dbReference type="OMA" id="VVQITCH"/>
<feature type="domain" description="Tr-type G" evidence="9">
    <location>
        <begin position="94"/>
        <end position="243"/>
    </location>
</feature>
<dbReference type="PROSITE" id="PS51722">
    <property type="entry name" value="G_TR_2"/>
    <property type="match status" value="1"/>
</dbReference>
<dbReference type="PANTHER" id="PTHR23115">
    <property type="entry name" value="TRANSLATION FACTOR"/>
    <property type="match status" value="1"/>
</dbReference>
<dbReference type="ChiTaRS" id="HBS1L">
    <property type="organism name" value="human"/>
</dbReference>